<dbReference type="EMBL" id="BMWH01000016">
    <property type="protein sequence ID" value="GGZ96612.1"/>
    <property type="molecule type" value="Genomic_DNA"/>
</dbReference>
<dbReference type="InterPro" id="IPR006094">
    <property type="entry name" value="Oxid_FAD_bind_N"/>
</dbReference>
<feature type="domain" description="FAD-binding PCMH-type" evidence="5">
    <location>
        <begin position="86"/>
        <end position="276"/>
    </location>
</feature>
<proteinExistence type="predicted"/>
<dbReference type="GO" id="GO:0071949">
    <property type="term" value="F:FAD binding"/>
    <property type="evidence" value="ECO:0007669"/>
    <property type="project" value="InterPro"/>
</dbReference>
<dbReference type="SUPFAM" id="SSF56176">
    <property type="entry name" value="FAD-binding/transporter-associated domain-like"/>
    <property type="match status" value="1"/>
</dbReference>
<dbReference type="SUPFAM" id="SSF55103">
    <property type="entry name" value="FAD-linked oxidases, C-terminal domain"/>
    <property type="match status" value="1"/>
</dbReference>
<dbReference type="InterPro" id="IPR016164">
    <property type="entry name" value="FAD-linked_Oxase-like_C"/>
</dbReference>
<dbReference type="InterPro" id="IPR016166">
    <property type="entry name" value="FAD-bd_PCMH"/>
</dbReference>
<dbReference type="InterPro" id="IPR036318">
    <property type="entry name" value="FAD-bd_PCMH-like_sf"/>
</dbReference>
<dbReference type="Gene3D" id="3.30.465.10">
    <property type="match status" value="1"/>
</dbReference>
<dbReference type="PANTHER" id="PTHR43762">
    <property type="entry name" value="L-GULONOLACTONE OXIDASE"/>
    <property type="match status" value="1"/>
</dbReference>
<feature type="region of interest" description="Disordered" evidence="4">
    <location>
        <begin position="1"/>
        <end position="35"/>
    </location>
</feature>
<evidence type="ECO:0000256" key="2">
    <source>
        <dbReference type="ARBA" id="ARBA00022827"/>
    </source>
</evidence>
<keyword evidence="3" id="KW-0560">Oxidoreductase</keyword>
<keyword evidence="1" id="KW-0285">Flavoprotein</keyword>
<evidence type="ECO:0000313" key="6">
    <source>
        <dbReference type="EMBL" id="GGZ96612.1"/>
    </source>
</evidence>
<accession>A0A918RGM5</accession>
<gene>
    <name evidence="6" type="ORF">GCM10010389_39860</name>
</gene>
<name>A0A918RGM5_9ACTN</name>
<keyword evidence="2" id="KW-0274">FAD</keyword>
<dbReference type="Gene3D" id="3.40.462.10">
    <property type="entry name" value="FAD-linked oxidases, C-terminal domain"/>
    <property type="match status" value="1"/>
</dbReference>
<dbReference type="Gene3D" id="3.30.43.10">
    <property type="entry name" value="Uridine Diphospho-n-acetylenolpyruvylglucosamine Reductase, domain 2"/>
    <property type="match status" value="1"/>
</dbReference>
<evidence type="ECO:0000256" key="3">
    <source>
        <dbReference type="ARBA" id="ARBA00023002"/>
    </source>
</evidence>
<evidence type="ECO:0000256" key="1">
    <source>
        <dbReference type="ARBA" id="ARBA00022630"/>
    </source>
</evidence>
<evidence type="ECO:0000256" key="4">
    <source>
        <dbReference type="SAM" id="MobiDB-lite"/>
    </source>
</evidence>
<dbReference type="Pfam" id="PF09129">
    <property type="entry name" value="Chol_subst-bind"/>
    <property type="match status" value="1"/>
</dbReference>
<evidence type="ECO:0000259" key="5">
    <source>
        <dbReference type="PROSITE" id="PS51387"/>
    </source>
</evidence>
<dbReference type="InterPro" id="IPR016170">
    <property type="entry name" value="Cytok_DH_C_sf"/>
</dbReference>
<dbReference type="PROSITE" id="PS51387">
    <property type="entry name" value="FAD_PCMH"/>
    <property type="match status" value="1"/>
</dbReference>
<dbReference type="InterPro" id="IPR016171">
    <property type="entry name" value="Vanillyl_alc_oxidase_C-sub2"/>
</dbReference>
<dbReference type="InterPro" id="IPR016169">
    <property type="entry name" value="FAD-bd_PCMH_sub2"/>
</dbReference>
<dbReference type="Pfam" id="PF01565">
    <property type="entry name" value="FAD_binding_4"/>
    <property type="match status" value="1"/>
</dbReference>
<dbReference type="AlphaFoldDB" id="A0A918RGM5"/>
<sequence length="594" mass="63598">MAAVTDRLRSNFLPGDSGPTARNPGSTPWHPGPTAWTRRGFLRTAAALTAVPAALAADPAAAAAELPDFPEDVALYRSAYRNWVGEITADGLWACAPAGPEQAAAVVDWARRNGRRVRARGRSHGWSPLTVTEGTGADAPVLLVDTSAHLTSLALESATAVRAGAGVTMEALLSFLEEHGLGLTAVPAPGDLTVGGALAVDAHGTAVPAPGEQRPPGHTYGSLSNLVLELTAVVWDEDRQVYAPRTFRRDEAECAALLAHLGRCLVTEVVLRVGADTNLRCVSRTDVPAAELFAAPGSSGRTFAGFLDTSGRVEAIWFAFTACPWLKVWSRAPRRPAASRHVTGPYNYPFSDHVPRPVADLAGRMTADAAWYLAPELGTAQYAAASLGLTATLSADIWGPSKNTLLYIRPTTLRVTADGYAVVTSRSRVQQVVHEFTSFYRDRLAAYAARGRFPVNGSVEIRVTGLDDPAHAGLDGARAPLLSAVRPVAGRPEWDTAVWLDVLTLPGTPYAERFLRELEQFLFGTYDGTHALTRVEWSKGWAYTDTAAWSDAHVLGTAVPASFRSAVWEEAAGTLRRLDPHRVFGDAFLDRLFP</sequence>
<dbReference type="GO" id="GO:0016899">
    <property type="term" value="F:oxidoreductase activity, acting on the CH-OH group of donors, oxygen as acceptor"/>
    <property type="evidence" value="ECO:0007669"/>
    <property type="project" value="InterPro"/>
</dbReference>
<organism evidence="6 7">
    <name type="scientific">Streptomyces echinoruber</name>
    <dbReference type="NCBI Taxonomy" id="68898"/>
    <lineage>
        <taxon>Bacteria</taxon>
        <taxon>Bacillati</taxon>
        <taxon>Actinomycetota</taxon>
        <taxon>Actinomycetes</taxon>
        <taxon>Kitasatosporales</taxon>
        <taxon>Streptomycetaceae</taxon>
        <taxon>Streptomyces</taxon>
    </lineage>
</organism>
<dbReference type="InterPro" id="IPR016167">
    <property type="entry name" value="FAD-bd_PCMH_sub1"/>
</dbReference>
<reference evidence="6" key="1">
    <citation type="journal article" date="2014" name="Int. J. Syst. Evol. Microbiol.">
        <title>Complete genome sequence of Corynebacterium casei LMG S-19264T (=DSM 44701T), isolated from a smear-ripened cheese.</title>
        <authorList>
            <consortium name="US DOE Joint Genome Institute (JGI-PGF)"/>
            <person name="Walter F."/>
            <person name="Albersmeier A."/>
            <person name="Kalinowski J."/>
            <person name="Ruckert C."/>
        </authorList>
    </citation>
    <scope>NUCLEOTIDE SEQUENCE</scope>
    <source>
        <strain evidence="6">JCM 5016</strain>
    </source>
</reference>
<dbReference type="PANTHER" id="PTHR43762:SF1">
    <property type="entry name" value="D-ARABINONO-1,4-LACTONE OXIDASE"/>
    <property type="match status" value="1"/>
</dbReference>
<evidence type="ECO:0000313" key="7">
    <source>
        <dbReference type="Proteomes" id="UP000623010"/>
    </source>
</evidence>
<dbReference type="InterPro" id="IPR015213">
    <property type="entry name" value="Cholesterol_OX_subst-bd"/>
</dbReference>
<dbReference type="InterPro" id="IPR010031">
    <property type="entry name" value="FAD_lactone_oxidase-like"/>
</dbReference>
<keyword evidence="7" id="KW-1185">Reference proteome</keyword>
<protein>
    <recommendedName>
        <fullName evidence="5">FAD-binding PCMH-type domain-containing protein</fullName>
    </recommendedName>
</protein>
<dbReference type="InterPro" id="IPR006311">
    <property type="entry name" value="TAT_signal"/>
</dbReference>
<dbReference type="Proteomes" id="UP000623010">
    <property type="component" value="Unassembled WGS sequence"/>
</dbReference>
<dbReference type="Gene3D" id="1.10.45.10">
    <property type="entry name" value="Vanillyl-alcohol Oxidase, Chain A, domain 4"/>
    <property type="match status" value="1"/>
</dbReference>
<reference evidence="6" key="2">
    <citation type="submission" date="2020-09" db="EMBL/GenBank/DDBJ databases">
        <authorList>
            <person name="Sun Q."/>
            <person name="Ohkuma M."/>
        </authorList>
    </citation>
    <scope>NUCLEOTIDE SEQUENCE</scope>
    <source>
        <strain evidence="6">JCM 5016</strain>
    </source>
</reference>
<dbReference type="PROSITE" id="PS51318">
    <property type="entry name" value="TAT"/>
    <property type="match status" value="1"/>
</dbReference>
<comment type="caution">
    <text evidence="6">The sequence shown here is derived from an EMBL/GenBank/DDBJ whole genome shotgun (WGS) entry which is preliminary data.</text>
</comment>